<evidence type="ECO:0000313" key="3">
    <source>
        <dbReference type="Proteomes" id="UP001630127"/>
    </source>
</evidence>
<evidence type="ECO:0000256" key="1">
    <source>
        <dbReference type="SAM" id="MobiDB-lite"/>
    </source>
</evidence>
<accession>A0ABD2Z232</accession>
<dbReference type="Proteomes" id="UP001630127">
    <property type="component" value="Unassembled WGS sequence"/>
</dbReference>
<organism evidence="2 3">
    <name type="scientific">Cinchona calisaya</name>
    <dbReference type="NCBI Taxonomy" id="153742"/>
    <lineage>
        <taxon>Eukaryota</taxon>
        <taxon>Viridiplantae</taxon>
        <taxon>Streptophyta</taxon>
        <taxon>Embryophyta</taxon>
        <taxon>Tracheophyta</taxon>
        <taxon>Spermatophyta</taxon>
        <taxon>Magnoliopsida</taxon>
        <taxon>eudicotyledons</taxon>
        <taxon>Gunneridae</taxon>
        <taxon>Pentapetalae</taxon>
        <taxon>asterids</taxon>
        <taxon>lamiids</taxon>
        <taxon>Gentianales</taxon>
        <taxon>Rubiaceae</taxon>
        <taxon>Cinchonoideae</taxon>
        <taxon>Cinchoneae</taxon>
        <taxon>Cinchona</taxon>
    </lineage>
</organism>
<feature type="compositionally biased region" description="Basic and acidic residues" evidence="1">
    <location>
        <begin position="70"/>
        <end position="79"/>
    </location>
</feature>
<name>A0ABD2Z232_9GENT</name>
<keyword evidence="3" id="KW-1185">Reference proteome</keyword>
<protein>
    <submittedName>
        <fullName evidence="2">Uncharacterized protein</fullName>
    </submittedName>
</protein>
<comment type="caution">
    <text evidence="2">The sequence shown here is derived from an EMBL/GenBank/DDBJ whole genome shotgun (WGS) entry which is preliminary data.</text>
</comment>
<feature type="region of interest" description="Disordered" evidence="1">
    <location>
        <begin position="41"/>
        <end position="79"/>
    </location>
</feature>
<gene>
    <name evidence="2" type="ORF">ACH5RR_026269</name>
</gene>
<proteinExistence type="predicted"/>
<dbReference type="AlphaFoldDB" id="A0ABD2Z232"/>
<evidence type="ECO:0000313" key="2">
    <source>
        <dbReference type="EMBL" id="KAL3513552.1"/>
    </source>
</evidence>
<sequence length="116" mass="13485">MCMVRGAQEPFICLDKEREKELRELRRLRRVQQEQKRIEMANANAHQGNVNMENEKEEVGRNNGMGGYRNENDMNRNGRPLREYALPNFDGVNSSIARIPVQANNFEIKPALILML</sequence>
<reference evidence="2 3" key="1">
    <citation type="submission" date="2024-11" db="EMBL/GenBank/DDBJ databases">
        <title>A near-complete genome assembly of Cinchona calisaya.</title>
        <authorList>
            <person name="Lian D.C."/>
            <person name="Zhao X.W."/>
            <person name="Wei L."/>
        </authorList>
    </citation>
    <scope>NUCLEOTIDE SEQUENCE [LARGE SCALE GENOMIC DNA]</scope>
    <source>
        <tissue evidence="2">Nenye</tissue>
    </source>
</reference>
<dbReference type="EMBL" id="JBJUIK010000011">
    <property type="protein sequence ID" value="KAL3513552.1"/>
    <property type="molecule type" value="Genomic_DNA"/>
</dbReference>